<evidence type="ECO:0000256" key="1">
    <source>
        <dbReference type="SAM" id="MobiDB-lite"/>
    </source>
</evidence>
<feature type="region of interest" description="Disordered" evidence="1">
    <location>
        <begin position="72"/>
        <end position="159"/>
    </location>
</feature>
<name>A0A0C9VK96_SPHS4</name>
<reference evidence="2 3" key="1">
    <citation type="submission" date="2014-06" db="EMBL/GenBank/DDBJ databases">
        <title>Evolutionary Origins and Diversification of the Mycorrhizal Mutualists.</title>
        <authorList>
            <consortium name="DOE Joint Genome Institute"/>
            <consortium name="Mycorrhizal Genomics Consortium"/>
            <person name="Kohler A."/>
            <person name="Kuo A."/>
            <person name="Nagy L.G."/>
            <person name="Floudas D."/>
            <person name="Copeland A."/>
            <person name="Barry K.W."/>
            <person name="Cichocki N."/>
            <person name="Veneault-Fourrey C."/>
            <person name="LaButti K."/>
            <person name="Lindquist E.A."/>
            <person name="Lipzen A."/>
            <person name="Lundell T."/>
            <person name="Morin E."/>
            <person name="Murat C."/>
            <person name="Riley R."/>
            <person name="Ohm R."/>
            <person name="Sun H."/>
            <person name="Tunlid A."/>
            <person name="Henrissat B."/>
            <person name="Grigoriev I.V."/>
            <person name="Hibbett D.S."/>
            <person name="Martin F."/>
        </authorList>
    </citation>
    <scope>NUCLEOTIDE SEQUENCE [LARGE SCALE GENOMIC DNA]</scope>
    <source>
        <strain evidence="2 3">SS14</strain>
    </source>
</reference>
<dbReference type="AlphaFoldDB" id="A0A0C9VK96"/>
<proteinExistence type="predicted"/>
<feature type="compositionally biased region" description="Basic and acidic residues" evidence="1">
    <location>
        <begin position="362"/>
        <end position="373"/>
    </location>
</feature>
<feature type="compositionally biased region" description="Pro residues" evidence="1">
    <location>
        <begin position="324"/>
        <end position="334"/>
    </location>
</feature>
<dbReference type="EMBL" id="KN837165">
    <property type="protein sequence ID" value="KIJ37856.1"/>
    <property type="molecule type" value="Genomic_DNA"/>
</dbReference>
<organism evidence="2 3">
    <name type="scientific">Sphaerobolus stellatus (strain SS14)</name>
    <dbReference type="NCBI Taxonomy" id="990650"/>
    <lineage>
        <taxon>Eukaryota</taxon>
        <taxon>Fungi</taxon>
        <taxon>Dikarya</taxon>
        <taxon>Basidiomycota</taxon>
        <taxon>Agaricomycotina</taxon>
        <taxon>Agaricomycetes</taxon>
        <taxon>Phallomycetidae</taxon>
        <taxon>Geastrales</taxon>
        <taxon>Sphaerobolaceae</taxon>
        <taxon>Sphaerobolus</taxon>
    </lineage>
</organism>
<feature type="compositionally biased region" description="Basic and acidic residues" evidence="1">
    <location>
        <begin position="72"/>
        <end position="123"/>
    </location>
</feature>
<keyword evidence="3" id="KW-1185">Reference proteome</keyword>
<accession>A0A0C9VK96</accession>
<protein>
    <recommendedName>
        <fullName evidence="4">Zn(2)-C6 fungal-type domain-containing protein</fullName>
    </recommendedName>
</protein>
<evidence type="ECO:0000313" key="2">
    <source>
        <dbReference type="EMBL" id="KIJ37856.1"/>
    </source>
</evidence>
<gene>
    <name evidence="2" type="ORF">M422DRAFT_259465</name>
</gene>
<sequence>MTDAPFPAHMLAWKASSDVIRMEEIPVGDPSRTDDADRLNKVNKYWKARDKEMMQREARYTELLRAEVVAADRRKAAEDAAEEKAKEEAAEREKEKEKEKEKALETATREKEKTVEPAKEKEAGPSGNAKGKAREVPRTPRKVTPKKSQTEIRSESEGVEDEEKPQCINCVKRNIPCVPRAGKKVCVACGQRKMKCEFFDKTAWAVMDGSQKVADAVREMVKMEKRKEAGRLEVVWHDLRMFLIQVEQKAAADSVAADARVLQMLELKSKGVEILADIEKRIRAECNLVQKTLCDNTEDLTERMDSIWKRTAWTNNGLYQFKDPTPPPAPPPPAAVQGTKRKNDDEESRAGENKKKKKKKKVVETEKDDSTLC</sequence>
<evidence type="ECO:0000313" key="3">
    <source>
        <dbReference type="Proteomes" id="UP000054279"/>
    </source>
</evidence>
<dbReference type="Proteomes" id="UP000054279">
    <property type="component" value="Unassembled WGS sequence"/>
</dbReference>
<dbReference type="HOGENOM" id="CLU_041952_0_0_1"/>
<feature type="region of interest" description="Disordered" evidence="1">
    <location>
        <begin position="318"/>
        <end position="373"/>
    </location>
</feature>
<evidence type="ECO:0008006" key="4">
    <source>
        <dbReference type="Google" id="ProtNLM"/>
    </source>
</evidence>
<feature type="compositionally biased region" description="Basic and acidic residues" evidence="1">
    <location>
        <begin position="341"/>
        <end position="353"/>
    </location>
</feature>